<feature type="domain" description="Rieske" evidence="7">
    <location>
        <begin position="8"/>
        <end position="103"/>
    </location>
</feature>
<dbReference type="InterPro" id="IPR036922">
    <property type="entry name" value="Rieske_2Fe-2S_sf"/>
</dbReference>
<evidence type="ECO:0000256" key="5">
    <source>
        <dbReference type="ARBA" id="ARBA00023014"/>
    </source>
</evidence>
<dbReference type="InterPro" id="IPR012748">
    <property type="entry name" value="Rieske-like_NirD"/>
</dbReference>
<dbReference type="GO" id="GO:0046872">
    <property type="term" value="F:metal ion binding"/>
    <property type="evidence" value="ECO:0007669"/>
    <property type="project" value="UniProtKB-KW"/>
</dbReference>
<sequence length="105" mass="11701">MEAVIEKIEIGLRSDIPRLGSRVVKSDEGDIAIFRSSEDLFFAVSDQCPHRKGPLSQGIVHGNRVTCPLHNWVIDLESGEATGPDHGCTPTYRIEVEGERLYLIR</sequence>
<dbReference type="PROSITE" id="PS51296">
    <property type="entry name" value="RIESKE"/>
    <property type="match status" value="1"/>
</dbReference>
<dbReference type="EMBL" id="JACNFK010000023">
    <property type="protein sequence ID" value="MBC8519424.1"/>
    <property type="molecule type" value="Genomic_DNA"/>
</dbReference>
<keyword evidence="1" id="KW-0001">2Fe-2S</keyword>
<dbReference type="InterPro" id="IPR017941">
    <property type="entry name" value="Rieske_2Fe-2S"/>
</dbReference>
<dbReference type="PANTHER" id="PTHR21496:SF23">
    <property type="entry name" value="3-PHENYLPROPIONATE_CINNAMIC ACID DIOXYGENASE FERREDOXIN SUBUNIT"/>
    <property type="match status" value="1"/>
</dbReference>
<proteinExistence type="predicted"/>
<keyword evidence="5" id="KW-0411">Iron-sulfur</keyword>
<protein>
    <submittedName>
        <fullName evidence="8">Nitrite reductase small subunit NirD</fullName>
    </submittedName>
</protein>
<dbReference type="PANTHER" id="PTHR21496">
    <property type="entry name" value="FERREDOXIN-RELATED"/>
    <property type="match status" value="1"/>
</dbReference>
<evidence type="ECO:0000313" key="9">
    <source>
        <dbReference type="Proteomes" id="UP000654401"/>
    </source>
</evidence>
<dbReference type="Proteomes" id="UP000654401">
    <property type="component" value="Unassembled WGS sequence"/>
</dbReference>
<dbReference type="GO" id="GO:0051537">
    <property type="term" value="F:2 iron, 2 sulfur cluster binding"/>
    <property type="evidence" value="ECO:0007669"/>
    <property type="project" value="UniProtKB-KW"/>
</dbReference>
<dbReference type="SUPFAM" id="SSF50022">
    <property type="entry name" value="ISP domain"/>
    <property type="match status" value="1"/>
</dbReference>
<dbReference type="Gene3D" id="2.102.10.10">
    <property type="entry name" value="Rieske [2Fe-2S] iron-sulphur domain"/>
    <property type="match status" value="1"/>
</dbReference>
<evidence type="ECO:0000313" key="8">
    <source>
        <dbReference type="EMBL" id="MBC8519424.1"/>
    </source>
</evidence>
<dbReference type="GO" id="GO:0008942">
    <property type="term" value="F:nitrite reductase [NAD(P)H] activity"/>
    <property type="evidence" value="ECO:0007669"/>
    <property type="project" value="InterPro"/>
</dbReference>
<keyword evidence="6" id="KW-0534">Nitrate assimilation</keyword>
<evidence type="ECO:0000256" key="2">
    <source>
        <dbReference type="ARBA" id="ARBA00022723"/>
    </source>
</evidence>
<dbReference type="NCBIfam" id="TIGR02378">
    <property type="entry name" value="nirD_assim_sml"/>
    <property type="match status" value="1"/>
</dbReference>
<evidence type="ECO:0000256" key="6">
    <source>
        <dbReference type="ARBA" id="ARBA00023063"/>
    </source>
</evidence>
<keyword evidence="2" id="KW-0479">Metal-binding</keyword>
<keyword evidence="4" id="KW-0408">Iron</keyword>
<name>A0A8J6P3E8_9GAMM</name>
<accession>A0A8J6P3E8</accession>
<evidence type="ECO:0000256" key="1">
    <source>
        <dbReference type="ARBA" id="ARBA00022714"/>
    </source>
</evidence>
<evidence type="ECO:0000259" key="7">
    <source>
        <dbReference type="PROSITE" id="PS51296"/>
    </source>
</evidence>
<dbReference type="AlphaFoldDB" id="A0A8J6P3E8"/>
<evidence type="ECO:0000256" key="3">
    <source>
        <dbReference type="ARBA" id="ARBA00023002"/>
    </source>
</evidence>
<comment type="caution">
    <text evidence="8">The sequence shown here is derived from an EMBL/GenBank/DDBJ whole genome shotgun (WGS) entry which is preliminary data.</text>
</comment>
<dbReference type="Pfam" id="PF00355">
    <property type="entry name" value="Rieske"/>
    <property type="match status" value="1"/>
</dbReference>
<dbReference type="GO" id="GO:0042128">
    <property type="term" value="P:nitrate assimilation"/>
    <property type="evidence" value="ECO:0007669"/>
    <property type="project" value="UniProtKB-KW"/>
</dbReference>
<evidence type="ECO:0000256" key="4">
    <source>
        <dbReference type="ARBA" id="ARBA00023004"/>
    </source>
</evidence>
<reference evidence="8 9" key="1">
    <citation type="submission" date="2020-08" db="EMBL/GenBank/DDBJ databases">
        <title>Bridging the membrane lipid divide: bacteria of the FCB group superphylum have the potential to synthesize archaeal ether lipids.</title>
        <authorList>
            <person name="Villanueva L."/>
            <person name="Von Meijenfeldt F.A.B."/>
            <person name="Westbye A.B."/>
            <person name="Yadav S."/>
            <person name="Hopmans E.C."/>
            <person name="Dutilh B.E."/>
            <person name="Sinninghe Damste J.S."/>
        </authorList>
    </citation>
    <scope>NUCLEOTIDE SEQUENCE [LARGE SCALE GENOMIC DNA]</scope>
    <source>
        <strain evidence="8">NIOZ-UU100</strain>
    </source>
</reference>
<organism evidence="8 9">
    <name type="scientific">Candidatus Thiopontia autotrophica</name>
    <dbReference type="NCBI Taxonomy" id="2841688"/>
    <lineage>
        <taxon>Bacteria</taxon>
        <taxon>Pseudomonadati</taxon>
        <taxon>Pseudomonadota</taxon>
        <taxon>Gammaproteobacteria</taxon>
        <taxon>Candidatus Thiopontia</taxon>
    </lineage>
</organism>
<dbReference type="CDD" id="cd03530">
    <property type="entry name" value="Rieske_NirD_small_Bacillus"/>
    <property type="match status" value="1"/>
</dbReference>
<keyword evidence="3" id="KW-0560">Oxidoreductase</keyword>
<gene>
    <name evidence="8" type="primary">nirD</name>
    <name evidence="8" type="ORF">H8D24_03330</name>
</gene>